<proteinExistence type="predicted"/>
<evidence type="ECO:0000313" key="2">
    <source>
        <dbReference type="Proteomes" id="UP001144323"/>
    </source>
</evidence>
<name>A0A9W6GWU9_9HYPH</name>
<accession>A0A9W6GWU9</accession>
<dbReference type="EMBL" id="BSEC01000001">
    <property type="protein sequence ID" value="GLI94339.1"/>
    <property type="molecule type" value="Genomic_DNA"/>
</dbReference>
<dbReference type="RefSeq" id="WP_281804338.1">
    <property type="nucleotide sequence ID" value="NZ_BSEC01000001.1"/>
</dbReference>
<comment type="caution">
    <text evidence="1">The sequence shown here is derived from an EMBL/GenBank/DDBJ whole genome shotgun (WGS) entry which is preliminary data.</text>
</comment>
<dbReference type="AlphaFoldDB" id="A0A9W6GWU9"/>
<protein>
    <submittedName>
        <fullName evidence="1">Uncharacterized protein</fullName>
    </submittedName>
</protein>
<keyword evidence="2" id="KW-1185">Reference proteome</keyword>
<reference evidence="1" key="1">
    <citation type="journal article" date="2023" name="Int. J. Syst. Evol. Microbiol.">
        <title>Methylocystis iwaonis sp. nov., a type II methane-oxidizing bacterium from surface soil of a rice paddy field in Japan, and emended description of the genus Methylocystis (ex Whittenbury et al. 1970) Bowman et al. 1993.</title>
        <authorList>
            <person name="Kaise H."/>
            <person name="Sawadogo J.B."/>
            <person name="Alam M.S."/>
            <person name="Ueno C."/>
            <person name="Dianou D."/>
            <person name="Shinjo R."/>
            <person name="Asakawa S."/>
        </authorList>
    </citation>
    <scope>NUCLEOTIDE SEQUENCE</scope>
    <source>
        <strain evidence="1">LMG27198</strain>
    </source>
</reference>
<evidence type="ECO:0000313" key="1">
    <source>
        <dbReference type="EMBL" id="GLI94339.1"/>
    </source>
</evidence>
<dbReference type="Proteomes" id="UP001144323">
    <property type="component" value="Unassembled WGS sequence"/>
</dbReference>
<gene>
    <name evidence="1" type="ORF">LMG27198_33310</name>
</gene>
<organism evidence="1 2">
    <name type="scientific">Methylocystis echinoides</name>
    <dbReference type="NCBI Taxonomy" id="29468"/>
    <lineage>
        <taxon>Bacteria</taxon>
        <taxon>Pseudomonadati</taxon>
        <taxon>Pseudomonadota</taxon>
        <taxon>Alphaproteobacteria</taxon>
        <taxon>Hyphomicrobiales</taxon>
        <taxon>Methylocystaceae</taxon>
        <taxon>Methylocystis</taxon>
    </lineage>
</organism>
<sequence>MTLKCDAVCVEIDRLAEQIAAGKDPRARIKQARRIGFLARELGAAAAVNASAWLDGAVTPARLEAMVEKARAAFWLAASKGGDPDFCTLTMLAIARGALSGRKEATVLAEVSAVTRVETACLVATASPAFDPRVVFEDDSRHAGVLEAMNRGDVYMLTLGGDGEYEVTLRIVDAPDPVITGDELARVIRATAPGFLSVEGPVLVCGPLEDITRGALLGLPQGLLKIQAFALAPQEDGMLEDREIDGEAQAEEEDGEAIAGFGLLFVACFAQTPPEPLARPPEIRLFPI</sequence>